<keyword evidence="5" id="KW-0378">Hydrolase</keyword>
<keyword evidence="6" id="KW-1185">Reference proteome</keyword>
<dbReference type="PROSITE" id="PS50893">
    <property type="entry name" value="ABC_TRANSPORTER_2"/>
    <property type="match status" value="1"/>
</dbReference>
<dbReference type="Pfam" id="PF00005">
    <property type="entry name" value="ABC_tran"/>
    <property type="match status" value="1"/>
</dbReference>
<dbReference type="Pfam" id="PF08402">
    <property type="entry name" value="TOBE_2"/>
    <property type="match status" value="1"/>
</dbReference>
<keyword evidence="1" id="KW-0813">Transport</keyword>
<dbReference type="InterPro" id="IPR003593">
    <property type="entry name" value="AAA+_ATPase"/>
</dbReference>
<keyword evidence="3" id="KW-0067">ATP-binding</keyword>
<dbReference type="GO" id="GO:0005524">
    <property type="term" value="F:ATP binding"/>
    <property type="evidence" value="ECO:0007669"/>
    <property type="project" value="UniProtKB-KW"/>
</dbReference>
<feature type="domain" description="ABC transporter" evidence="4">
    <location>
        <begin position="4"/>
        <end position="238"/>
    </location>
</feature>
<dbReference type="InterPro" id="IPR050093">
    <property type="entry name" value="ABC_SmlMolc_Importer"/>
</dbReference>
<dbReference type="GO" id="GO:0043190">
    <property type="term" value="C:ATP-binding cassette (ABC) transporter complex"/>
    <property type="evidence" value="ECO:0007669"/>
    <property type="project" value="InterPro"/>
</dbReference>
<proteinExistence type="predicted"/>
<dbReference type="HOGENOM" id="CLU_000604_1_1_5"/>
<dbReference type="Gene3D" id="3.40.50.300">
    <property type="entry name" value="P-loop containing nucleotide triphosphate hydrolases"/>
    <property type="match status" value="1"/>
</dbReference>
<accession>Q2RPE9</accession>
<keyword evidence="2" id="KW-0547">Nucleotide-binding</keyword>
<protein>
    <submittedName>
        <fullName evidence="5">ABC transporter component</fullName>
        <ecNumber evidence="5">3.6.3.25</ecNumber>
    </submittedName>
</protein>
<dbReference type="EC" id="3.6.3.25" evidence="5"/>
<gene>
    <name evidence="5" type="ordered locus">Rru_A3201</name>
</gene>
<organism evidence="5 6">
    <name type="scientific">Rhodospirillum rubrum (strain ATCC 11170 / ATH 1.1.1 / DSM 467 / LMG 4362 / NCIMB 8255 / S1)</name>
    <dbReference type="NCBI Taxonomy" id="269796"/>
    <lineage>
        <taxon>Bacteria</taxon>
        <taxon>Pseudomonadati</taxon>
        <taxon>Pseudomonadota</taxon>
        <taxon>Alphaproteobacteria</taxon>
        <taxon>Rhodospirillales</taxon>
        <taxon>Rhodospirillaceae</taxon>
        <taxon>Rhodospirillum</taxon>
    </lineage>
</organism>
<dbReference type="InterPro" id="IPR027417">
    <property type="entry name" value="P-loop_NTPase"/>
</dbReference>
<dbReference type="FunFam" id="3.40.50.300:FF:000425">
    <property type="entry name" value="Probable ABC transporter, ATP-binding subunit"/>
    <property type="match status" value="1"/>
</dbReference>
<dbReference type="EMBL" id="CP000230">
    <property type="protein sequence ID" value="ABC23996.1"/>
    <property type="molecule type" value="Genomic_DNA"/>
</dbReference>
<dbReference type="EnsemblBacteria" id="ABC23996">
    <property type="protein sequence ID" value="ABC23996"/>
    <property type="gene ID" value="Rru_A3201"/>
</dbReference>
<dbReference type="SMART" id="SM00382">
    <property type="entry name" value="AAA"/>
    <property type="match status" value="1"/>
</dbReference>
<dbReference type="PANTHER" id="PTHR42781:SF4">
    <property type="entry name" value="SPERMIDINE_PUTRESCINE IMPORT ATP-BINDING PROTEIN POTA"/>
    <property type="match status" value="1"/>
</dbReference>
<dbReference type="InterPro" id="IPR017871">
    <property type="entry name" value="ABC_transporter-like_CS"/>
</dbReference>
<dbReference type="GO" id="GO:0016887">
    <property type="term" value="F:ATP hydrolysis activity"/>
    <property type="evidence" value="ECO:0007669"/>
    <property type="project" value="InterPro"/>
</dbReference>
<evidence type="ECO:0000259" key="4">
    <source>
        <dbReference type="PROSITE" id="PS50893"/>
    </source>
</evidence>
<evidence type="ECO:0000256" key="2">
    <source>
        <dbReference type="ARBA" id="ARBA00022741"/>
    </source>
</evidence>
<name>Q2RPE9_RHORT</name>
<dbReference type="GO" id="GO:0015697">
    <property type="term" value="P:quaternary ammonium group transport"/>
    <property type="evidence" value="ECO:0007669"/>
    <property type="project" value="UniProtKB-ARBA"/>
</dbReference>
<dbReference type="InterPro" id="IPR013611">
    <property type="entry name" value="Transp-assoc_OB_typ2"/>
</dbReference>
<dbReference type="KEGG" id="rru:Rru_A3201"/>
<dbReference type="PhylomeDB" id="Q2RPE9"/>
<dbReference type="AlphaFoldDB" id="Q2RPE9"/>
<evidence type="ECO:0000256" key="1">
    <source>
        <dbReference type="ARBA" id="ARBA00022448"/>
    </source>
</evidence>
<dbReference type="InterPro" id="IPR003439">
    <property type="entry name" value="ABC_transporter-like_ATP-bd"/>
</dbReference>
<dbReference type="GO" id="GO:0022857">
    <property type="term" value="F:transmembrane transporter activity"/>
    <property type="evidence" value="ECO:0007669"/>
    <property type="project" value="InterPro"/>
</dbReference>
<evidence type="ECO:0000313" key="6">
    <source>
        <dbReference type="Proteomes" id="UP000001929"/>
    </source>
</evidence>
<dbReference type="RefSeq" id="WP_011390949.1">
    <property type="nucleotide sequence ID" value="NC_007643.1"/>
</dbReference>
<dbReference type="eggNOG" id="COG3842">
    <property type="taxonomic scope" value="Bacteria"/>
</dbReference>
<dbReference type="STRING" id="269796.Rru_A3201"/>
<evidence type="ECO:0000256" key="3">
    <source>
        <dbReference type="ARBA" id="ARBA00022840"/>
    </source>
</evidence>
<evidence type="ECO:0000313" key="5">
    <source>
        <dbReference type="EMBL" id="ABC23996.1"/>
    </source>
</evidence>
<dbReference type="SUPFAM" id="SSF52540">
    <property type="entry name" value="P-loop containing nucleoside triphosphate hydrolases"/>
    <property type="match status" value="1"/>
</dbReference>
<dbReference type="PANTHER" id="PTHR42781">
    <property type="entry name" value="SPERMIDINE/PUTRESCINE IMPORT ATP-BINDING PROTEIN POTA"/>
    <property type="match status" value="1"/>
</dbReference>
<reference evidence="5 6" key="1">
    <citation type="journal article" date="2011" name="Stand. Genomic Sci.">
        <title>Complete genome sequence of Rhodospirillum rubrum type strain (S1).</title>
        <authorList>
            <person name="Munk A.C."/>
            <person name="Copeland A."/>
            <person name="Lucas S."/>
            <person name="Lapidus A."/>
            <person name="Del Rio T.G."/>
            <person name="Barry K."/>
            <person name="Detter J.C."/>
            <person name="Hammon N."/>
            <person name="Israni S."/>
            <person name="Pitluck S."/>
            <person name="Brettin T."/>
            <person name="Bruce D."/>
            <person name="Han C."/>
            <person name="Tapia R."/>
            <person name="Gilna P."/>
            <person name="Schmutz J."/>
            <person name="Larimer F."/>
            <person name="Land M."/>
            <person name="Kyrpides N.C."/>
            <person name="Mavromatis K."/>
            <person name="Richardson P."/>
            <person name="Rohde M."/>
            <person name="Goker M."/>
            <person name="Klenk H.P."/>
            <person name="Zhang Y."/>
            <person name="Roberts G.P."/>
            <person name="Reslewic S."/>
            <person name="Schwartz D.C."/>
        </authorList>
    </citation>
    <scope>NUCLEOTIDE SEQUENCE [LARGE SCALE GENOMIC DNA]</scope>
    <source>
        <strain evidence="6">ATCC 11170 / ATH 1.1.1 / DSM 467 / LMG 4362 / NCIMB 8255 / S1</strain>
    </source>
</reference>
<sequence>MARLSLDGVSRQFGARTAVDRVSLTLEPGTFLALLGPSGCGKTTLLRLIAGFDRPDGGTITLGDGIVASDTAFVPPERRGVGMVFQSYALWPHMTVAENVAYALKIRGVARAERARIVQRCLDQVGLGTLGGRLPAALSGGQRQRVALARCLAMNPAILLLDEPLANLDAHLRESMQREFRAFHAKTGATMVYVTHDQAEALSLADKVAVMDGGVLQQVATPAELYRRPATDMVARFVGRGMVLPAHLGRATAGGGAVAATLFGQAISVDSPAHPAGPARLCLRSEDLSLTGPDTPEGLGCTVCDTVFHGDHFALDVRPQAAPETVLRVRLTQAPPPQGSPVTLRIGGGWILPLANGGC</sequence>
<dbReference type="PATRIC" id="fig|269796.9.peg.3312"/>
<dbReference type="Proteomes" id="UP000001929">
    <property type="component" value="Chromosome"/>
</dbReference>
<dbReference type="PROSITE" id="PS00211">
    <property type="entry name" value="ABC_TRANSPORTER_1"/>
    <property type="match status" value="1"/>
</dbReference>